<evidence type="ECO:0000313" key="2">
    <source>
        <dbReference type="EMBL" id="GBL60983.1"/>
    </source>
</evidence>
<feature type="domain" description="ISXO2-like transposase" evidence="1">
    <location>
        <begin position="1"/>
        <end position="91"/>
    </location>
</feature>
<accession>A0A4Y1ZPH7</accession>
<sequence length="160" mass="18276">MVEERNADILLELIKRRILPGTTVISDCRSSYRCLSNESYQHLNVNHKLTFKDPETGAQKNSIEGIWSTLKRSLQSTNHVTGSKKHPSSYLGWVFVFFSSNNFVLLSAHCLRFPKLILLTPQAPLLWYLKWAPGYYWMSAIAQTGTAESQNFCISEFNAD</sequence>
<dbReference type="PANTHER" id="PTHR47163">
    <property type="entry name" value="DDE_TNP_IS1595 DOMAIN-CONTAINING PROTEIN"/>
    <property type="match status" value="1"/>
</dbReference>
<dbReference type="InterPro" id="IPR024445">
    <property type="entry name" value="Tnp_ISXO2-like"/>
</dbReference>
<protein>
    <recommendedName>
        <fullName evidence="1">ISXO2-like transposase domain-containing protein</fullName>
    </recommendedName>
</protein>
<dbReference type="Pfam" id="PF12762">
    <property type="entry name" value="DDE_Tnp_IS1595"/>
    <property type="match status" value="1"/>
</dbReference>
<proteinExistence type="predicted"/>
<comment type="caution">
    <text evidence="2">The sequence shown here is derived from an EMBL/GenBank/DDBJ whole genome shotgun (WGS) entry which is preliminary data.</text>
</comment>
<name>A0A4Y1ZPH7_ARAVE</name>
<evidence type="ECO:0000259" key="1">
    <source>
        <dbReference type="Pfam" id="PF12762"/>
    </source>
</evidence>
<gene>
    <name evidence="2" type="ORF">AVEN_113652_1</name>
</gene>
<dbReference type="OrthoDB" id="424490at2759"/>
<dbReference type="PANTHER" id="PTHR47163:SF2">
    <property type="entry name" value="SI:DKEY-17M8.2"/>
    <property type="match status" value="1"/>
</dbReference>
<reference evidence="2 3" key="1">
    <citation type="journal article" date="2019" name="Sci. Rep.">
        <title>Orb-weaving spider Araneus ventricosus genome elucidates the spidroin gene catalogue.</title>
        <authorList>
            <person name="Kono N."/>
            <person name="Nakamura H."/>
            <person name="Ohtoshi R."/>
            <person name="Moran D.A.P."/>
            <person name="Shinohara A."/>
            <person name="Yoshida Y."/>
            <person name="Fujiwara M."/>
            <person name="Mori M."/>
            <person name="Tomita M."/>
            <person name="Arakawa K."/>
        </authorList>
    </citation>
    <scope>NUCLEOTIDE SEQUENCE [LARGE SCALE GENOMIC DNA]</scope>
</reference>
<keyword evidence="3" id="KW-1185">Reference proteome</keyword>
<dbReference type="Proteomes" id="UP000499080">
    <property type="component" value="Unassembled WGS sequence"/>
</dbReference>
<dbReference type="AlphaFoldDB" id="A0A4Y1ZPH7"/>
<dbReference type="EMBL" id="BGPR01076419">
    <property type="protein sequence ID" value="GBL60983.1"/>
    <property type="molecule type" value="Genomic_DNA"/>
</dbReference>
<evidence type="ECO:0000313" key="3">
    <source>
        <dbReference type="Proteomes" id="UP000499080"/>
    </source>
</evidence>
<dbReference type="InterPro" id="IPR053164">
    <property type="entry name" value="IS1016-like_transposase"/>
</dbReference>
<organism evidence="2 3">
    <name type="scientific">Araneus ventricosus</name>
    <name type="common">Orbweaver spider</name>
    <name type="synonym">Epeira ventricosa</name>
    <dbReference type="NCBI Taxonomy" id="182803"/>
    <lineage>
        <taxon>Eukaryota</taxon>
        <taxon>Metazoa</taxon>
        <taxon>Ecdysozoa</taxon>
        <taxon>Arthropoda</taxon>
        <taxon>Chelicerata</taxon>
        <taxon>Arachnida</taxon>
        <taxon>Araneae</taxon>
        <taxon>Araneomorphae</taxon>
        <taxon>Entelegynae</taxon>
        <taxon>Araneoidea</taxon>
        <taxon>Araneidae</taxon>
        <taxon>Araneus</taxon>
    </lineage>
</organism>